<dbReference type="Proteomes" id="UP001163726">
    <property type="component" value="Chromosome"/>
</dbReference>
<dbReference type="EMBL" id="CP109965">
    <property type="protein sequence ID" value="WAJ70289.1"/>
    <property type="molecule type" value="Genomic_DNA"/>
</dbReference>
<evidence type="ECO:0000256" key="1">
    <source>
        <dbReference type="SAM" id="Phobius"/>
    </source>
</evidence>
<dbReference type="RefSeq" id="WP_268074591.1">
    <property type="nucleotide sequence ID" value="NZ_CP109965.1"/>
</dbReference>
<organism evidence="3 4">
    <name type="scientific">Catenovulum adriaticum</name>
    <dbReference type="NCBI Taxonomy" id="2984846"/>
    <lineage>
        <taxon>Bacteria</taxon>
        <taxon>Pseudomonadati</taxon>
        <taxon>Pseudomonadota</taxon>
        <taxon>Gammaproteobacteria</taxon>
        <taxon>Alteromonadales</taxon>
        <taxon>Alteromonadaceae</taxon>
        <taxon>Catenovulum</taxon>
    </lineage>
</organism>
<name>A0ABY7AL73_9ALTE</name>
<feature type="domain" description="DUF2489" evidence="2">
    <location>
        <begin position="17"/>
        <end position="144"/>
    </location>
</feature>
<evidence type="ECO:0000313" key="4">
    <source>
        <dbReference type="Proteomes" id="UP001163726"/>
    </source>
</evidence>
<keyword evidence="1" id="KW-0812">Transmembrane</keyword>
<keyword evidence="1" id="KW-0472">Membrane</keyword>
<gene>
    <name evidence="3" type="ORF">OLW01_00250</name>
</gene>
<keyword evidence="4" id="KW-1185">Reference proteome</keyword>
<reference evidence="3" key="1">
    <citation type="submission" date="2022-10" db="EMBL/GenBank/DDBJ databases">
        <title>Catenovulum adriacola sp. nov. isolated in the Harbour of Susak.</title>
        <authorList>
            <person name="Schoch T."/>
            <person name="Reich S.J."/>
            <person name="Stoeferle S."/>
            <person name="Flaiz M."/>
            <person name="Kazda M."/>
            <person name="Riedel C.U."/>
            <person name="Duerre P."/>
        </authorList>
    </citation>
    <scope>NUCLEOTIDE SEQUENCE</scope>
    <source>
        <strain evidence="3">TS8</strain>
    </source>
</reference>
<dbReference type="InterPro" id="IPR019617">
    <property type="entry name" value="DUF2489"/>
</dbReference>
<feature type="transmembrane region" description="Helical" evidence="1">
    <location>
        <begin position="6"/>
        <end position="28"/>
    </location>
</feature>
<proteinExistence type="predicted"/>
<sequence>MQTWIIILLITASLILIALAFYAGKLLFQLKAQNKAVQKAREDRDNNIIESIRTIAQAIESEQCETSEGAMRLAVLFDHLSNSTTANYPQQYPWVHQLNDKIKHLAILEARKALPKKERMKQDLERYKAEAECKDAVKTEATKIAQFSM</sequence>
<evidence type="ECO:0000259" key="2">
    <source>
        <dbReference type="Pfam" id="PF10675"/>
    </source>
</evidence>
<protein>
    <submittedName>
        <fullName evidence="3">DUF2489 domain-containing protein</fullName>
    </submittedName>
</protein>
<evidence type="ECO:0000313" key="3">
    <source>
        <dbReference type="EMBL" id="WAJ70289.1"/>
    </source>
</evidence>
<keyword evidence="1" id="KW-1133">Transmembrane helix</keyword>
<accession>A0ABY7AL73</accession>
<dbReference type="Pfam" id="PF10675">
    <property type="entry name" value="DUF2489"/>
    <property type="match status" value="1"/>
</dbReference>